<gene>
    <name evidence="1" type="ORF">WISP_140522</name>
</gene>
<keyword evidence="2" id="KW-1185">Reference proteome</keyword>
<accession>A0ABQ9CSI6</accession>
<proteinExistence type="predicted"/>
<comment type="caution">
    <text evidence="1">The sequence shown here is derived from an EMBL/GenBank/DDBJ whole genome shotgun (WGS) entry which is preliminary data.</text>
</comment>
<reference evidence="1" key="1">
    <citation type="submission" date="2019-10" db="EMBL/GenBank/DDBJ databases">
        <authorList>
            <person name="Soares A.E.R."/>
            <person name="Aleixo A."/>
            <person name="Schneider P."/>
            <person name="Miyaki C.Y."/>
            <person name="Schneider M.P."/>
            <person name="Mello C."/>
            <person name="Vasconcelos A.T.R."/>
        </authorList>
    </citation>
    <scope>NUCLEOTIDE SEQUENCE</scope>
    <source>
        <tissue evidence="1">Muscle</tissue>
    </source>
</reference>
<dbReference type="EMBL" id="WHWB01034717">
    <property type="protein sequence ID" value="KAJ7405229.1"/>
    <property type="molecule type" value="Genomic_DNA"/>
</dbReference>
<protein>
    <submittedName>
        <fullName evidence="1">Uncharacterized protein</fullName>
    </submittedName>
</protein>
<organism evidence="1 2">
    <name type="scientific">Willisornis vidua</name>
    <name type="common">Xingu scale-backed antbird</name>
    <dbReference type="NCBI Taxonomy" id="1566151"/>
    <lineage>
        <taxon>Eukaryota</taxon>
        <taxon>Metazoa</taxon>
        <taxon>Chordata</taxon>
        <taxon>Craniata</taxon>
        <taxon>Vertebrata</taxon>
        <taxon>Euteleostomi</taxon>
        <taxon>Archelosauria</taxon>
        <taxon>Archosauria</taxon>
        <taxon>Dinosauria</taxon>
        <taxon>Saurischia</taxon>
        <taxon>Theropoda</taxon>
        <taxon>Coelurosauria</taxon>
        <taxon>Aves</taxon>
        <taxon>Neognathae</taxon>
        <taxon>Neoaves</taxon>
        <taxon>Telluraves</taxon>
        <taxon>Australaves</taxon>
        <taxon>Passeriformes</taxon>
        <taxon>Thamnophilidae</taxon>
        <taxon>Willisornis</taxon>
    </lineage>
</organism>
<name>A0ABQ9CSI6_9PASS</name>
<evidence type="ECO:0000313" key="1">
    <source>
        <dbReference type="EMBL" id="KAJ7405229.1"/>
    </source>
</evidence>
<dbReference type="Proteomes" id="UP001145742">
    <property type="component" value="Unassembled WGS sequence"/>
</dbReference>
<sequence length="221" mass="24688">MSKTIGRSSYHFCNVLAFKPSGNKGGHLEYTSLERNDIAKACLVVCLHFLQLHSGNACRGDVEIPSGWSLHKEHGESEPREATNSTIYPTVGGNLEGPEGFLSDLVFWLMSTLAVKLVPAAKEIHEAAATRVAILKQIQAQQGSRADQSEEITGESFEDKGESWFMHFLAVPQDWEISMKRSVTSALCDLRVGCLRPQPFNLHYNNDHHHDMAWHICLPYL</sequence>
<evidence type="ECO:0000313" key="2">
    <source>
        <dbReference type="Proteomes" id="UP001145742"/>
    </source>
</evidence>